<sequence>MGRPHPYLERLPYLPGQCWTVPCPYGGGRCLPRATSNQRFVINVGHQTLELTYPLLAASMAAGSAPESIWWQFDALPLTRELLALAFPSTRLHFGPADGPRGCLTTKSFRPSTRGMDVHQAGALRRLVWSKCGIASRPPSAPLRVRVLDRPRSGGGSKNQCRLPGPHAGGRRLSNATVAALRSQLPVALLSAGVADAPLEVVYLPDRPDSLCDQARDARSAPRLPRQRADGAPSPAPQARRFGEADVLISPHGAHLVHIPQLSPAAVFVEVTPWAAAWLGPFASVAASIRLRRLQLCSLRPPGERSGLAEAQCGRDQRRDVGCLYNAMNCYEQEVVSRNGTSPCAKGQGRCRCIGPALRQAVAWAKEARVALGAAGIAEQRTSGRPLPRRSALARPWVRSS</sequence>
<accession>A0A0D3KL65</accession>
<evidence type="ECO:0008006" key="4">
    <source>
        <dbReference type="Google" id="ProtNLM"/>
    </source>
</evidence>
<feature type="compositionally biased region" description="Low complexity" evidence="1">
    <location>
        <begin position="385"/>
        <end position="401"/>
    </location>
</feature>
<dbReference type="Proteomes" id="UP000013827">
    <property type="component" value="Unassembled WGS sequence"/>
</dbReference>
<organism evidence="2 3">
    <name type="scientific">Emiliania huxleyi (strain CCMP1516)</name>
    <dbReference type="NCBI Taxonomy" id="280463"/>
    <lineage>
        <taxon>Eukaryota</taxon>
        <taxon>Haptista</taxon>
        <taxon>Haptophyta</taxon>
        <taxon>Prymnesiophyceae</taxon>
        <taxon>Isochrysidales</taxon>
        <taxon>Noelaerhabdaceae</taxon>
        <taxon>Emiliania</taxon>
    </lineage>
</organism>
<evidence type="ECO:0000256" key="1">
    <source>
        <dbReference type="SAM" id="MobiDB-lite"/>
    </source>
</evidence>
<dbReference type="GeneID" id="17281770"/>
<proteinExistence type="predicted"/>
<dbReference type="KEGG" id="ehx:EMIHUDRAFT_226259"/>
<dbReference type="PaxDb" id="2903-EOD36500"/>
<feature type="region of interest" description="Disordered" evidence="1">
    <location>
        <begin position="149"/>
        <end position="169"/>
    </location>
</feature>
<evidence type="ECO:0000313" key="3">
    <source>
        <dbReference type="Proteomes" id="UP000013827"/>
    </source>
</evidence>
<reference evidence="3" key="1">
    <citation type="journal article" date="2013" name="Nature">
        <title>Pan genome of the phytoplankton Emiliania underpins its global distribution.</title>
        <authorList>
            <person name="Read B.A."/>
            <person name="Kegel J."/>
            <person name="Klute M.J."/>
            <person name="Kuo A."/>
            <person name="Lefebvre S.C."/>
            <person name="Maumus F."/>
            <person name="Mayer C."/>
            <person name="Miller J."/>
            <person name="Monier A."/>
            <person name="Salamov A."/>
            <person name="Young J."/>
            <person name="Aguilar M."/>
            <person name="Claverie J.M."/>
            <person name="Frickenhaus S."/>
            <person name="Gonzalez K."/>
            <person name="Herman E.K."/>
            <person name="Lin Y.C."/>
            <person name="Napier J."/>
            <person name="Ogata H."/>
            <person name="Sarno A.F."/>
            <person name="Shmutz J."/>
            <person name="Schroeder D."/>
            <person name="de Vargas C."/>
            <person name="Verret F."/>
            <person name="von Dassow P."/>
            <person name="Valentin K."/>
            <person name="Van de Peer Y."/>
            <person name="Wheeler G."/>
            <person name="Dacks J.B."/>
            <person name="Delwiche C.F."/>
            <person name="Dyhrman S.T."/>
            <person name="Glockner G."/>
            <person name="John U."/>
            <person name="Richards T."/>
            <person name="Worden A.Z."/>
            <person name="Zhang X."/>
            <person name="Grigoriev I.V."/>
            <person name="Allen A.E."/>
            <person name="Bidle K."/>
            <person name="Borodovsky M."/>
            <person name="Bowler C."/>
            <person name="Brownlee C."/>
            <person name="Cock J.M."/>
            <person name="Elias M."/>
            <person name="Gladyshev V.N."/>
            <person name="Groth M."/>
            <person name="Guda C."/>
            <person name="Hadaegh A."/>
            <person name="Iglesias-Rodriguez M.D."/>
            <person name="Jenkins J."/>
            <person name="Jones B.M."/>
            <person name="Lawson T."/>
            <person name="Leese F."/>
            <person name="Lindquist E."/>
            <person name="Lobanov A."/>
            <person name="Lomsadze A."/>
            <person name="Malik S.B."/>
            <person name="Marsh M.E."/>
            <person name="Mackinder L."/>
            <person name="Mock T."/>
            <person name="Mueller-Roeber B."/>
            <person name="Pagarete A."/>
            <person name="Parker M."/>
            <person name="Probert I."/>
            <person name="Quesneville H."/>
            <person name="Raines C."/>
            <person name="Rensing S.A."/>
            <person name="Riano-Pachon D.M."/>
            <person name="Richier S."/>
            <person name="Rokitta S."/>
            <person name="Shiraiwa Y."/>
            <person name="Soanes D.M."/>
            <person name="van der Giezen M."/>
            <person name="Wahlund T.M."/>
            <person name="Williams B."/>
            <person name="Wilson W."/>
            <person name="Wolfe G."/>
            <person name="Wurch L.L."/>
        </authorList>
    </citation>
    <scope>NUCLEOTIDE SEQUENCE</scope>
</reference>
<feature type="region of interest" description="Disordered" evidence="1">
    <location>
        <begin position="217"/>
        <end position="239"/>
    </location>
</feature>
<evidence type="ECO:0000313" key="2">
    <source>
        <dbReference type="EnsemblProtists" id="EOD36500"/>
    </source>
</evidence>
<dbReference type="RefSeq" id="XP_005788929.1">
    <property type="nucleotide sequence ID" value="XM_005788872.1"/>
</dbReference>
<keyword evidence="3" id="KW-1185">Reference proteome</keyword>
<dbReference type="HOGENOM" id="CLU_666353_0_0_1"/>
<feature type="region of interest" description="Disordered" evidence="1">
    <location>
        <begin position="381"/>
        <end position="401"/>
    </location>
</feature>
<dbReference type="EnsemblProtists" id="EOD36500">
    <property type="protein sequence ID" value="EOD36500"/>
    <property type="gene ID" value="EMIHUDRAFT_226259"/>
</dbReference>
<name>A0A0D3KL65_EMIH1</name>
<protein>
    <recommendedName>
        <fullName evidence="4">Glycosyltransferase family 61 protein</fullName>
    </recommendedName>
</protein>
<dbReference type="AlphaFoldDB" id="A0A0D3KL65"/>
<reference evidence="2" key="2">
    <citation type="submission" date="2024-10" db="UniProtKB">
        <authorList>
            <consortium name="EnsemblProtists"/>
        </authorList>
    </citation>
    <scope>IDENTIFICATION</scope>
</reference>